<gene>
    <name evidence="3" type="ORF">OFUS_LOCUS7076</name>
</gene>
<reference evidence="3" key="1">
    <citation type="submission" date="2022-03" db="EMBL/GenBank/DDBJ databases">
        <authorList>
            <person name="Martin C."/>
        </authorList>
    </citation>
    <scope>NUCLEOTIDE SEQUENCE</scope>
</reference>
<feature type="signal peptide" evidence="1">
    <location>
        <begin position="1"/>
        <end position="20"/>
    </location>
</feature>
<name>A0A8S4NJ31_OWEFU</name>
<evidence type="ECO:0000313" key="3">
    <source>
        <dbReference type="EMBL" id="CAH1780378.1"/>
    </source>
</evidence>
<evidence type="ECO:0000313" key="4">
    <source>
        <dbReference type="Proteomes" id="UP000749559"/>
    </source>
</evidence>
<accession>A0A8S4NJ31</accession>
<feature type="domain" description="Apple" evidence="2">
    <location>
        <begin position="30"/>
        <end position="80"/>
    </location>
</feature>
<evidence type="ECO:0000256" key="1">
    <source>
        <dbReference type="SAM" id="SignalP"/>
    </source>
</evidence>
<dbReference type="InterPro" id="IPR003609">
    <property type="entry name" value="Pan_app"/>
</dbReference>
<dbReference type="Pfam" id="PF00024">
    <property type="entry name" value="PAN_1"/>
    <property type="match status" value="2"/>
</dbReference>
<dbReference type="AlphaFoldDB" id="A0A8S4NJ31"/>
<keyword evidence="4" id="KW-1185">Reference proteome</keyword>
<dbReference type="SUPFAM" id="SSF57414">
    <property type="entry name" value="Hairpin loop containing domain-like"/>
    <property type="match status" value="2"/>
</dbReference>
<dbReference type="OrthoDB" id="6321280at2759"/>
<sequence length="183" mass="20748">MNMILSGLLVLMLCIAHSNAGYFWVDMADTCIKGQNMNILSPIPNVLVCKLICETEPSCRSIDYHSGNKVCHLSVKHSGNWQLSAPCYLDGWQYAERRVRSYWTWYDLPNTCIKGQNIAAFTTTSLCACKEACSNYGNGWMCRSIDYKASTKTCHLQEKYSVNTVLSSPCYLSGWLYAERMYV</sequence>
<dbReference type="EMBL" id="CAIIXF020000003">
    <property type="protein sequence ID" value="CAH1780378.1"/>
    <property type="molecule type" value="Genomic_DNA"/>
</dbReference>
<feature type="chain" id="PRO_5035918171" description="Apple domain-containing protein" evidence="1">
    <location>
        <begin position="21"/>
        <end position="183"/>
    </location>
</feature>
<keyword evidence="1" id="KW-0732">Signal</keyword>
<evidence type="ECO:0000259" key="2">
    <source>
        <dbReference type="Pfam" id="PF00024"/>
    </source>
</evidence>
<proteinExistence type="predicted"/>
<dbReference type="Proteomes" id="UP000749559">
    <property type="component" value="Unassembled WGS sequence"/>
</dbReference>
<dbReference type="Gene3D" id="3.50.4.10">
    <property type="entry name" value="Hepatocyte Growth Factor"/>
    <property type="match status" value="1"/>
</dbReference>
<organism evidence="3 4">
    <name type="scientific">Owenia fusiformis</name>
    <name type="common">Polychaete worm</name>
    <dbReference type="NCBI Taxonomy" id="6347"/>
    <lineage>
        <taxon>Eukaryota</taxon>
        <taxon>Metazoa</taxon>
        <taxon>Spiralia</taxon>
        <taxon>Lophotrochozoa</taxon>
        <taxon>Annelida</taxon>
        <taxon>Polychaeta</taxon>
        <taxon>Sedentaria</taxon>
        <taxon>Canalipalpata</taxon>
        <taxon>Sabellida</taxon>
        <taxon>Oweniida</taxon>
        <taxon>Oweniidae</taxon>
        <taxon>Owenia</taxon>
    </lineage>
</organism>
<comment type="caution">
    <text evidence="3">The sequence shown here is derived from an EMBL/GenBank/DDBJ whole genome shotgun (WGS) entry which is preliminary data.</text>
</comment>
<feature type="domain" description="Apple" evidence="2">
    <location>
        <begin position="108"/>
        <end position="163"/>
    </location>
</feature>
<protein>
    <recommendedName>
        <fullName evidence="2">Apple domain-containing protein</fullName>
    </recommendedName>
</protein>